<evidence type="ECO:0000313" key="3">
    <source>
        <dbReference type="Proteomes" id="UP000436088"/>
    </source>
</evidence>
<feature type="region of interest" description="Disordered" evidence="1">
    <location>
        <begin position="29"/>
        <end position="87"/>
    </location>
</feature>
<comment type="caution">
    <text evidence="2">The sequence shown here is derived from an EMBL/GenBank/DDBJ whole genome shotgun (WGS) entry which is preliminary data.</text>
</comment>
<dbReference type="AlphaFoldDB" id="A0A6A2XJR7"/>
<dbReference type="PANTHER" id="PTHR33671">
    <property type="entry name" value="N-METHYLTRANSFERASE, PUTATIVE (DUF688)-RELATED"/>
    <property type="match status" value="1"/>
</dbReference>
<dbReference type="EMBL" id="VEPZ02001393">
    <property type="protein sequence ID" value="KAE8675802.1"/>
    <property type="molecule type" value="Genomic_DNA"/>
</dbReference>
<feature type="compositionally biased region" description="Low complexity" evidence="1">
    <location>
        <begin position="595"/>
        <end position="610"/>
    </location>
</feature>
<dbReference type="InterPro" id="IPR007789">
    <property type="entry name" value="DUF688"/>
</dbReference>
<dbReference type="Proteomes" id="UP000436088">
    <property type="component" value="Unassembled WGS sequence"/>
</dbReference>
<keyword evidence="3" id="KW-1185">Reference proteome</keyword>
<evidence type="ECO:0000313" key="2">
    <source>
        <dbReference type="EMBL" id="KAE8675802.1"/>
    </source>
</evidence>
<feature type="region of interest" description="Disordered" evidence="1">
    <location>
        <begin position="575"/>
        <end position="610"/>
    </location>
</feature>
<proteinExistence type="predicted"/>
<reference evidence="2" key="1">
    <citation type="submission" date="2019-09" db="EMBL/GenBank/DDBJ databases">
        <title>Draft genome information of white flower Hibiscus syriacus.</title>
        <authorList>
            <person name="Kim Y.-M."/>
        </authorList>
    </citation>
    <scope>NUCLEOTIDE SEQUENCE [LARGE SCALE GENOMIC DNA]</scope>
    <source>
        <strain evidence="2">YM2019G1</strain>
    </source>
</reference>
<dbReference type="Pfam" id="PF05097">
    <property type="entry name" value="DUF688"/>
    <property type="match status" value="1"/>
</dbReference>
<accession>A0A6A2XJR7</accession>
<name>A0A6A2XJR7_HIBSY</name>
<evidence type="ECO:0000256" key="1">
    <source>
        <dbReference type="SAM" id="MobiDB-lite"/>
    </source>
</evidence>
<dbReference type="PANTHER" id="PTHR33671:SF2">
    <property type="entry name" value="N-METHYLTRANSFERASE, PUTATIVE (DUF688)-RELATED"/>
    <property type="match status" value="1"/>
</dbReference>
<organism evidence="2 3">
    <name type="scientific">Hibiscus syriacus</name>
    <name type="common">Rose of Sharon</name>
    <dbReference type="NCBI Taxonomy" id="106335"/>
    <lineage>
        <taxon>Eukaryota</taxon>
        <taxon>Viridiplantae</taxon>
        <taxon>Streptophyta</taxon>
        <taxon>Embryophyta</taxon>
        <taxon>Tracheophyta</taxon>
        <taxon>Spermatophyta</taxon>
        <taxon>Magnoliopsida</taxon>
        <taxon>eudicotyledons</taxon>
        <taxon>Gunneridae</taxon>
        <taxon>Pentapetalae</taxon>
        <taxon>rosids</taxon>
        <taxon>malvids</taxon>
        <taxon>Malvales</taxon>
        <taxon>Malvaceae</taxon>
        <taxon>Malvoideae</taxon>
        <taxon>Hibiscus</taxon>
    </lineage>
</organism>
<protein>
    <submittedName>
        <fullName evidence="2">Uncharacterized protein</fullName>
    </submittedName>
</protein>
<sequence>MSPKNLMEDKQLDFNRPLLSVRRFTSQVAGPIRNPGTVPFVWEKTPGRPKEGKNTQARALDKPPISPKLPPGRALNDKQQPSIKGSDAKTFAPYQTEIVPSNSQNVSSMALNETKHECANGEMEETGSSGSKDSGEAYVDVLDTLSRSESFFLNCSVSGLSELDGSDMKPSGIFSSDPQTRDFMMGRFLPAAKAVASETPPYATRKQPIVREPPSHIKELITVNKQQPHRASSPKKFPHYAQDDWLEETEGDCYSQSDNYSGNVCGLFPQLLLKNSFCLLNPIPGMKIQAQKPVKPAYSVRRREAKSSYLRPCCETENELAEAAGKKGLTSIAQTEDVTEDKNNLGSGASKNIYRIDCQNPGGAPLFRHLQGNNASSSPGQISQLVHQEKGFLGIPEKAKNYRVSSIDLLKKERKNFQELLASESFGQESGSASPVEKTPYVDSVHRVISSNSCFPEETALTQCLKDDLEISVNPGEMEENSSVKDSKHLNHVVDENASVQHKTMESVDPYSLEKHVPYLQMDTSDGTRRDQALIQDSSKLTYLGVTHNEKNDIEYPVNIELSQQEHIQNPKTFTHSKAAQHRKVDSESRPQIKSSNRGSSNGSNLKLPLALPLPKAPSESWLKRTLPAVLSKNTSSWSSLGTCNYTETQAHTAPSSDLKWETIVRSSNVHHGRCGFQRNNFLRYQKLRSTNTTSQLVLPSALVGSIALMDLRTHTCKKNYVQMV</sequence>
<gene>
    <name evidence="2" type="ORF">F3Y22_tig00111644pilonHSYRG00200</name>
</gene>